<dbReference type="Proteomes" id="UP000187209">
    <property type="component" value="Unassembled WGS sequence"/>
</dbReference>
<evidence type="ECO:0000313" key="2">
    <source>
        <dbReference type="Proteomes" id="UP000187209"/>
    </source>
</evidence>
<keyword evidence="2" id="KW-1185">Reference proteome</keyword>
<comment type="caution">
    <text evidence="1">The sequence shown here is derived from an EMBL/GenBank/DDBJ whole genome shotgun (WGS) entry which is preliminary data.</text>
</comment>
<dbReference type="EMBL" id="MPUH01000137">
    <property type="protein sequence ID" value="OMJ88959.1"/>
    <property type="molecule type" value="Genomic_DNA"/>
</dbReference>
<gene>
    <name evidence="1" type="ORF">SteCoe_8966</name>
</gene>
<evidence type="ECO:0000313" key="1">
    <source>
        <dbReference type="EMBL" id="OMJ88959.1"/>
    </source>
</evidence>
<reference evidence="1 2" key="1">
    <citation type="submission" date="2016-11" db="EMBL/GenBank/DDBJ databases">
        <title>The macronuclear genome of Stentor coeruleus: a giant cell with tiny introns.</title>
        <authorList>
            <person name="Slabodnick M."/>
            <person name="Ruby J.G."/>
            <person name="Reiff S.B."/>
            <person name="Swart E.C."/>
            <person name="Gosai S."/>
            <person name="Prabakaran S."/>
            <person name="Witkowska E."/>
            <person name="Larue G.E."/>
            <person name="Fisher S."/>
            <person name="Freeman R.M."/>
            <person name="Gunawardena J."/>
            <person name="Chu W."/>
            <person name="Stover N.A."/>
            <person name="Gregory B.D."/>
            <person name="Nowacki M."/>
            <person name="Derisi J."/>
            <person name="Roy S.W."/>
            <person name="Marshall W.F."/>
            <person name="Sood P."/>
        </authorList>
    </citation>
    <scope>NUCLEOTIDE SEQUENCE [LARGE SCALE GENOMIC DNA]</scope>
    <source>
        <strain evidence="1">WM001</strain>
    </source>
</reference>
<accession>A0A1R2CIV4</accession>
<protein>
    <submittedName>
        <fullName evidence="1">Uncharacterized protein</fullName>
    </submittedName>
</protein>
<name>A0A1R2CIV4_9CILI</name>
<dbReference type="AlphaFoldDB" id="A0A1R2CIV4"/>
<sequence>MGCANIVRPLEKKHSVEIARRIIPKIVRSETLGSNHTNNGSYSRLNSGQNQTCLNIKILPQSHKIISNNLNLSGTQLYMASFEYVPDFNYIRETYANFSAALSYFRNLVHETCFKNFIITDGIFIMLVSLKANPSCNIIYLSKPPYIEIEGTLHEESMNIFSSWKNLMQAVETILRNNEAKLSKCAKRLEIFSSLLKDNSEFSLRPGRIEKAIHLCNLAIEVSQSLVVQAYDIKQINHDFFASIKRKKKDIEKQANKAIEQGIFSGERIVHSIFAN</sequence>
<organism evidence="1 2">
    <name type="scientific">Stentor coeruleus</name>
    <dbReference type="NCBI Taxonomy" id="5963"/>
    <lineage>
        <taxon>Eukaryota</taxon>
        <taxon>Sar</taxon>
        <taxon>Alveolata</taxon>
        <taxon>Ciliophora</taxon>
        <taxon>Postciliodesmatophora</taxon>
        <taxon>Heterotrichea</taxon>
        <taxon>Heterotrichida</taxon>
        <taxon>Stentoridae</taxon>
        <taxon>Stentor</taxon>
    </lineage>
</organism>
<proteinExistence type="predicted"/>